<dbReference type="InterPro" id="IPR029063">
    <property type="entry name" value="SAM-dependent_MTases_sf"/>
</dbReference>
<evidence type="ECO:0000313" key="5">
    <source>
        <dbReference type="EMBL" id="KUP98612.1"/>
    </source>
</evidence>
<sequence length="284" mass="30141">MDDRERLRIPGPVVEALACPHCGGGLRRSGGGLACARGHSFDAARQGYVNLVAGRPPTAGDDREMVRARGEFFDAGYYAPLTAKLAEHAARWWDGGLVVDVGAGTGHHLAGVLDALPRAHGLAVDVSRYALRRAARAHPRAGAVGGDVWRALPLAAGSAGLLLNVFAPRNGPEFARVLRDGGTLLVVTPDARHLAELRSALGLIAVDPRKAERLAAQLRGRFTAAGEERVAVELSLTRAEAATLVEMTPSARHVTAEELRSGLARMPEPVAVTAAFRLSVYRRR</sequence>
<dbReference type="Pfam" id="PF13649">
    <property type="entry name" value="Methyltransf_25"/>
    <property type="match status" value="1"/>
</dbReference>
<feature type="binding site" evidence="2">
    <location>
        <begin position="105"/>
        <end position="106"/>
    </location>
    <ligand>
        <name>S-adenosyl-L-methionine</name>
        <dbReference type="ChEBI" id="CHEBI:59789"/>
    </ligand>
</feature>
<gene>
    <name evidence="5" type="ORF">AC529_00370</name>
</gene>
<dbReference type="AlphaFoldDB" id="A0A147KMS0"/>
<keyword evidence="5" id="KW-0808">Transferase</keyword>
<dbReference type="GO" id="GO:0046872">
    <property type="term" value="F:metal ion binding"/>
    <property type="evidence" value="ECO:0007669"/>
    <property type="project" value="UniProtKB-KW"/>
</dbReference>
<dbReference type="Proteomes" id="UP000074382">
    <property type="component" value="Unassembled WGS sequence"/>
</dbReference>
<feature type="binding site" evidence="1">
    <location>
        <position position="39"/>
    </location>
    <ligand>
        <name>Zn(2+)</name>
        <dbReference type="ChEBI" id="CHEBI:29105"/>
    </ligand>
</feature>
<accession>A0A147KMS0</accession>
<dbReference type="PIRSF" id="PIRSF018249">
    <property type="entry name" value="MyrA_prd"/>
    <property type="match status" value="1"/>
</dbReference>
<evidence type="ECO:0000256" key="2">
    <source>
        <dbReference type="PIRSR" id="PIRSR018249-2"/>
    </source>
</evidence>
<feature type="domain" description="Methyltransferase" evidence="3">
    <location>
        <begin position="98"/>
        <end position="182"/>
    </location>
</feature>
<dbReference type="STRING" id="665004.AC529_00370"/>
<dbReference type="InterPro" id="IPR041698">
    <property type="entry name" value="Methyltransf_25"/>
</dbReference>
<evidence type="ECO:0000259" key="4">
    <source>
        <dbReference type="Pfam" id="PF21302"/>
    </source>
</evidence>
<evidence type="ECO:0000256" key="1">
    <source>
        <dbReference type="PIRSR" id="PIRSR018249-1"/>
    </source>
</evidence>
<keyword evidence="5" id="KW-0489">Methyltransferase</keyword>
<feature type="binding site" evidence="2">
    <location>
        <position position="193"/>
    </location>
    <ligand>
        <name>S-adenosyl-L-methionine</name>
        <dbReference type="ChEBI" id="CHEBI:59789"/>
    </ligand>
</feature>
<dbReference type="OrthoDB" id="108476at2"/>
<reference evidence="6" key="1">
    <citation type="journal article" date="2017" name="Acta Aliment.">
        <title>Plant polysaccharide degrading enzyme system of Thermpbifida cellulosilytica TB100 revealed by de novo genome project data.</title>
        <authorList>
            <person name="Toth A."/>
            <person name="Baka E."/>
            <person name="Luzics S."/>
            <person name="Bata-Vidacs I."/>
            <person name="Nagy I."/>
            <person name="Balint B."/>
            <person name="Herceg R."/>
            <person name="Olasz F."/>
            <person name="Wilk T."/>
            <person name="Nagy T."/>
            <person name="Kriszt B."/>
            <person name="Nagy I."/>
            <person name="Kukolya J."/>
        </authorList>
    </citation>
    <scope>NUCLEOTIDE SEQUENCE [LARGE SCALE GENOMIC DNA]</scope>
    <source>
        <strain evidence="6">TB100</strain>
    </source>
</reference>
<dbReference type="InterPro" id="IPR048647">
    <property type="entry name" value="RlmA_N"/>
</dbReference>
<dbReference type="InterPro" id="IPR016718">
    <property type="entry name" value="rRNA_m1G-MeTrfase_A_prd"/>
</dbReference>
<dbReference type="GO" id="GO:0032259">
    <property type="term" value="P:methylation"/>
    <property type="evidence" value="ECO:0007669"/>
    <property type="project" value="UniProtKB-KW"/>
</dbReference>
<dbReference type="GO" id="GO:0008168">
    <property type="term" value="F:methyltransferase activity"/>
    <property type="evidence" value="ECO:0007669"/>
    <property type="project" value="UniProtKB-KW"/>
</dbReference>
<dbReference type="PATRIC" id="fig|665004.4.peg.1911"/>
<dbReference type="SUPFAM" id="SSF53335">
    <property type="entry name" value="S-adenosyl-L-methionine-dependent methyltransferases"/>
    <property type="match status" value="1"/>
</dbReference>
<proteinExistence type="predicted"/>
<dbReference type="RefSeq" id="WP_068755419.1">
    <property type="nucleotide sequence ID" value="NZ_KQ950181.1"/>
</dbReference>
<dbReference type="EMBL" id="LGEM01000003">
    <property type="protein sequence ID" value="KUP98612.1"/>
    <property type="molecule type" value="Genomic_DNA"/>
</dbReference>
<evidence type="ECO:0000259" key="3">
    <source>
        <dbReference type="Pfam" id="PF13649"/>
    </source>
</evidence>
<feature type="binding site" evidence="1">
    <location>
        <position position="35"/>
    </location>
    <ligand>
        <name>Zn(2+)</name>
        <dbReference type="ChEBI" id="CHEBI:29105"/>
    </ligand>
</feature>
<comment type="caution">
    <text evidence="5">The sequence shown here is derived from an EMBL/GenBank/DDBJ whole genome shotgun (WGS) entry which is preliminary data.</text>
</comment>
<keyword evidence="1" id="KW-0862">Zinc</keyword>
<dbReference type="Gene3D" id="3.40.50.150">
    <property type="entry name" value="Vaccinia Virus protein VP39"/>
    <property type="match status" value="1"/>
</dbReference>
<evidence type="ECO:0000313" key="6">
    <source>
        <dbReference type="Proteomes" id="UP000074382"/>
    </source>
</evidence>
<keyword evidence="6" id="KW-1185">Reference proteome</keyword>
<dbReference type="Pfam" id="PF21302">
    <property type="entry name" value="Zn_ribbon_RlmA"/>
    <property type="match status" value="1"/>
</dbReference>
<protein>
    <submittedName>
        <fullName evidence="5">23S rRNA methyltransferase</fullName>
    </submittedName>
</protein>
<keyword evidence="1" id="KW-0479">Metal-binding</keyword>
<keyword evidence="2" id="KW-0949">S-adenosyl-L-methionine</keyword>
<name>A0A147KMS0_THECS</name>
<organism evidence="5 6">
    <name type="scientific">Thermobifida cellulosilytica TB100</name>
    <dbReference type="NCBI Taxonomy" id="665004"/>
    <lineage>
        <taxon>Bacteria</taxon>
        <taxon>Bacillati</taxon>
        <taxon>Actinomycetota</taxon>
        <taxon>Actinomycetes</taxon>
        <taxon>Streptosporangiales</taxon>
        <taxon>Nocardiopsidaceae</taxon>
        <taxon>Thermobifida</taxon>
    </lineage>
</organism>
<feature type="domain" description="23S rRNA (guanine(745)-N(1))-methyltransferase N-terminal" evidence="4">
    <location>
        <begin position="18"/>
        <end position="51"/>
    </location>
</feature>
<feature type="binding site" evidence="2">
    <location>
        <position position="78"/>
    </location>
    <ligand>
        <name>S-adenosyl-L-methionine</name>
        <dbReference type="ChEBI" id="CHEBI:59789"/>
    </ligand>
</feature>